<organism evidence="13 14">
    <name type="scientific">Thauera terpenica 58Eu</name>
    <dbReference type="NCBI Taxonomy" id="1348657"/>
    <lineage>
        <taxon>Bacteria</taxon>
        <taxon>Pseudomonadati</taxon>
        <taxon>Pseudomonadota</taxon>
        <taxon>Betaproteobacteria</taxon>
        <taxon>Rhodocyclales</taxon>
        <taxon>Zoogloeaceae</taxon>
        <taxon>Thauera</taxon>
    </lineage>
</organism>
<dbReference type="GO" id="GO:0004222">
    <property type="term" value="F:metalloendopeptidase activity"/>
    <property type="evidence" value="ECO:0007669"/>
    <property type="project" value="InterPro"/>
</dbReference>
<protein>
    <recommendedName>
        <fullName evidence="12">Peptidase M48 domain-containing protein</fullName>
    </recommendedName>
</protein>
<keyword evidence="6 10" id="KW-0862">Zinc</keyword>
<gene>
    <name evidence="13" type="ORF">M622_11445</name>
</gene>
<dbReference type="PANTHER" id="PTHR43221:SF2">
    <property type="entry name" value="PROTEASE HTPX HOMOLOG"/>
    <property type="match status" value="1"/>
</dbReference>
<keyword evidence="2 10" id="KW-0645">Protease</keyword>
<evidence type="ECO:0000256" key="2">
    <source>
        <dbReference type="ARBA" id="ARBA00022670"/>
    </source>
</evidence>
<dbReference type="eggNOG" id="COG0501">
    <property type="taxonomic scope" value="Bacteria"/>
</dbReference>
<keyword evidence="4" id="KW-0479">Metal-binding</keyword>
<evidence type="ECO:0000256" key="11">
    <source>
        <dbReference type="SAM" id="Phobius"/>
    </source>
</evidence>
<keyword evidence="14" id="KW-1185">Reference proteome</keyword>
<reference evidence="13 14" key="1">
    <citation type="submission" date="2013-06" db="EMBL/GenBank/DDBJ databases">
        <title>Draft genome sequence of Thauera terpenica.</title>
        <authorList>
            <person name="Liu B."/>
            <person name="Frostegard A.H."/>
            <person name="Shapleigh J.P."/>
        </authorList>
    </citation>
    <scope>NUCLEOTIDE SEQUENCE [LARGE SCALE GENOMIC DNA]</scope>
    <source>
        <strain evidence="13 14">58Eu</strain>
    </source>
</reference>
<keyword evidence="8 10" id="KW-0482">Metalloprotease</keyword>
<evidence type="ECO:0000256" key="8">
    <source>
        <dbReference type="ARBA" id="ARBA00023049"/>
    </source>
</evidence>
<evidence type="ECO:0000313" key="13">
    <source>
        <dbReference type="EMBL" id="EPZ16703.1"/>
    </source>
</evidence>
<dbReference type="Gene3D" id="3.30.2010.10">
    <property type="entry name" value="Metalloproteases ('zincins'), catalytic domain"/>
    <property type="match status" value="1"/>
</dbReference>
<dbReference type="PATRIC" id="fig|1348657.5.peg.827"/>
<dbReference type="EMBL" id="ATJV01000042">
    <property type="protein sequence ID" value="EPZ16703.1"/>
    <property type="molecule type" value="Genomic_DNA"/>
</dbReference>
<dbReference type="PANTHER" id="PTHR43221">
    <property type="entry name" value="PROTEASE HTPX"/>
    <property type="match status" value="1"/>
</dbReference>
<dbReference type="RefSeq" id="WP_021248274.1">
    <property type="nucleotide sequence ID" value="NZ_ATJV01000042.1"/>
</dbReference>
<accession>T0B1M8</accession>
<name>T0B1M8_9RHOO</name>
<dbReference type="STRING" id="1348657.M622_11445"/>
<evidence type="ECO:0000256" key="1">
    <source>
        <dbReference type="ARBA" id="ARBA00022475"/>
    </source>
</evidence>
<comment type="similarity">
    <text evidence="10">Belongs to the peptidase M48 family.</text>
</comment>
<evidence type="ECO:0000256" key="3">
    <source>
        <dbReference type="ARBA" id="ARBA00022692"/>
    </source>
</evidence>
<evidence type="ECO:0000256" key="4">
    <source>
        <dbReference type="ARBA" id="ARBA00022723"/>
    </source>
</evidence>
<dbReference type="GO" id="GO:0006508">
    <property type="term" value="P:proteolysis"/>
    <property type="evidence" value="ECO:0007669"/>
    <property type="project" value="UniProtKB-KW"/>
</dbReference>
<dbReference type="InterPro" id="IPR001915">
    <property type="entry name" value="Peptidase_M48"/>
</dbReference>
<keyword evidence="1" id="KW-1003">Cell membrane</keyword>
<dbReference type="CDD" id="cd07328">
    <property type="entry name" value="M48_Ste24p_like"/>
    <property type="match status" value="1"/>
</dbReference>
<comment type="caution">
    <text evidence="13">The sequence shown here is derived from an EMBL/GenBank/DDBJ whole genome shotgun (WGS) entry which is preliminary data.</text>
</comment>
<feature type="domain" description="Peptidase M48" evidence="12">
    <location>
        <begin position="154"/>
        <end position="325"/>
    </location>
</feature>
<dbReference type="Pfam" id="PF01435">
    <property type="entry name" value="Peptidase_M48"/>
    <property type="match status" value="1"/>
</dbReference>
<dbReference type="Proteomes" id="UP000015455">
    <property type="component" value="Unassembled WGS sequence"/>
</dbReference>
<evidence type="ECO:0000256" key="9">
    <source>
        <dbReference type="ARBA" id="ARBA00023136"/>
    </source>
</evidence>
<comment type="cofactor">
    <cofactor evidence="10">
        <name>Zn(2+)</name>
        <dbReference type="ChEBI" id="CHEBI:29105"/>
    </cofactor>
    <text evidence="10">Binds 1 zinc ion per subunit.</text>
</comment>
<keyword evidence="3 11" id="KW-0812">Transmembrane</keyword>
<evidence type="ECO:0000256" key="10">
    <source>
        <dbReference type="RuleBase" id="RU003983"/>
    </source>
</evidence>
<proteinExistence type="inferred from homology"/>
<evidence type="ECO:0000256" key="7">
    <source>
        <dbReference type="ARBA" id="ARBA00022989"/>
    </source>
</evidence>
<evidence type="ECO:0000256" key="6">
    <source>
        <dbReference type="ARBA" id="ARBA00022833"/>
    </source>
</evidence>
<keyword evidence="5 10" id="KW-0378">Hydrolase</keyword>
<keyword evidence="9 11" id="KW-0472">Membrane</keyword>
<keyword evidence="7 11" id="KW-1133">Transmembrane helix</keyword>
<sequence length="377" mass="41403">MKSIASGKRLFKLRKRLARRMSLLALAGLAVCTFMLAMLVGGFILALANSWAAISAGQPLASGLWSLAGVMLALCAIALADVVFSAPPRPQGIRLPPTAAAELFRLLDTTAARLRIAPIRAVYITDDMNAHIHQRPVWGVVGPLRTYLMIGLPLAHSLSPTQFAAVLAHELAHVAAQRRGWSGVGGALRAWWARTLDRASARFASISPWLDAKSLNLCLAMLRLARIEEFEADAIAAELVGRGLMGEALVEVSLKSHFLERDYWPHVEAHRTGQAQPSLRPYRDMALGVQVGFMRTVSDHAVAIEGTAQQRFAFHPSLQRRLSALGVPCRVPEDDPTSAAVHFLRPVLPSLAWVFDRAWGRAWRAQRRTRYEMHGDD</sequence>
<evidence type="ECO:0000259" key="12">
    <source>
        <dbReference type="Pfam" id="PF01435"/>
    </source>
</evidence>
<evidence type="ECO:0000313" key="14">
    <source>
        <dbReference type="Proteomes" id="UP000015455"/>
    </source>
</evidence>
<dbReference type="GO" id="GO:0046872">
    <property type="term" value="F:metal ion binding"/>
    <property type="evidence" value="ECO:0007669"/>
    <property type="project" value="UniProtKB-KW"/>
</dbReference>
<evidence type="ECO:0000256" key="5">
    <source>
        <dbReference type="ARBA" id="ARBA00022801"/>
    </source>
</evidence>
<dbReference type="AlphaFoldDB" id="T0B1M8"/>
<feature type="transmembrane region" description="Helical" evidence="11">
    <location>
        <begin position="62"/>
        <end position="84"/>
    </location>
</feature>
<dbReference type="InterPro" id="IPR050083">
    <property type="entry name" value="HtpX_protease"/>
</dbReference>
<dbReference type="OrthoDB" id="9789270at2"/>